<dbReference type="InterPro" id="IPR016181">
    <property type="entry name" value="Acyl_CoA_acyltransferase"/>
</dbReference>
<dbReference type="HOGENOM" id="CLU_2000825_0_0_9"/>
<geneLocation type="plasmid" evidence="3"/>
<dbReference type="GO" id="GO:0016747">
    <property type="term" value="F:acyltransferase activity, transferring groups other than amino-acyl groups"/>
    <property type="evidence" value="ECO:0007669"/>
    <property type="project" value="InterPro"/>
</dbReference>
<reference evidence="2 3" key="1">
    <citation type="submission" date="2014-08" db="EMBL/GenBank/DDBJ databases">
        <title>Complete genome of a marine bacteria Jeotgalibacillus malaysiensis.</title>
        <authorList>
            <person name="Yaakop A.S."/>
            <person name="Chan K.-G."/>
            <person name="Goh K.M."/>
        </authorList>
    </citation>
    <scope>NUCLEOTIDE SEQUENCE [LARGE SCALE GENOMIC DNA]</scope>
    <source>
        <strain evidence="2 3">D5</strain>
        <plasmid evidence="3">Plasmid</plasmid>
    </source>
</reference>
<dbReference type="CDD" id="cd04301">
    <property type="entry name" value="NAT_SF"/>
    <property type="match status" value="1"/>
</dbReference>
<protein>
    <recommendedName>
        <fullName evidence="1">N-acetyltransferase domain-containing protein</fullName>
    </recommendedName>
</protein>
<name>A0A0B5AZL0_9BACL</name>
<accession>A0A0B5AZL0</accession>
<dbReference type="AlphaFoldDB" id="A0A0B5AZL0"/>
<gene>
    <name evidence="2" type="ORF">JMA_40310</name>
</gene>
<dbReference type="SUPFAM" id="SSF55729">
    <property type="entry name" value="Acyl-CoA N-acyltransferases (Nat)"/>
    <property type="match status" value="1"/>
</dbReference>
<organism evidence="2 3">
    <name type="scientific">Jeotgalibacillus malaysiensis</name>
    <dbReference type="NCBI Taxonomy" id="1508404"/>
    <lineage>
        <taxon>Bacteria</taxon>
        <taxon>Bacillati</taxon>
        <taxon>Bacillota</taxon>
        <taxon>Bacilli</taxon>
        <taxon>Bacillales</taxon>
        <taxon>Caryophanaceae</taxon>
        <taxon>Jeotgalibacillus</taxon>
    </lineage>
</organism>
<feature type="domain" description="N-acetyltransferase" evidence="1">
    <location>
        <begin position="1"/>
        <end position="124"/>
    </location>
</feature>
<dbReference type="Gene3D" id="3.40.630.30">
    <property type="match status" value="1"/>
</dbReference>
<dbReference type="BioCyc" id="JESP1508404:G14D9-13315-MONOMER"/>
<evidence type="ECO:0000313" key="3">
    <source>
        <dbReference type="Proteomes" id="UP000031449"/>
    </source>
</evidence>
<proteinExistence type="predicted"/>
<dbReference type="EMBL" id="CP009417">
    <property type="protein sequence ID" value="AJD93349.1"/>
    <property type="molecule type" value="Genomic_DNA"/>
</dbReference>
<sequence>MYRLIKENESELRLEKESGLREKLEASGWGEHDSLWLYEVNGIVVGCADVTADGSHVEVHWISILPSERGKGYGRLFVESMTLGYKNGFIFGDALPKAAPFWKSIGAEIYAQPGGGLQPFELRL</sequence>
<dbReference type="KEGG" id="jeo:JMA_40310"/>
<keyword evidence="3" id="KW-1185">Reference proteome</keyword>
<evidence type="ECO:0000313" key="2">
    <source>
        <dbReference type="EMBL" id="AJD93349.1"/>
    </source>
</evidence>
<dbReference type="InterPro" id="IPR000182">
    <property type="entry name" value="GNAT_dom"/>
</dbReference>
<dbReference type="Pfam" id="PF13508">
    <property type="entry name" value="Acetyltransf_7"/>
    <property type="match status" value="1"/>
</dbReference>
<keyword evidence="2" id="KW-0614">Plasmid</keyword>
<evidence type="ECO:0000259" key="1">
    <source>
        <dbReference type="PROSITE" id="PS51186"/>
    </source>
</evidence>
<dbReference type="PROSITE" id="PS51186">
    <property type="entry name" value="GNAT"/>
    <property type="match status" value="1"/>
</dbReference>
<dbReference type="Proteomes" id="UP000031449">
    <property type="component" value="Plasmid unnamed"/>
</dbReference>